<dbReference type="PROSITE" id="PS51819">
    <property type="entry name" value="VOC"/>
    <property type="match status" value="1"/>
</dbReference>
<reference evidence="2 3" key="1">
    <citation type="submission" date="2019-04" db="EMBL/GenBank/DDBJ databases">
        <title>Shimia ponticola sp. nov., isolated from seawater.</title>
        <authorList>
            <person name="Kim Y.-O."/>
            <person name="Yoon J.-H."/>
        </authorList>
    </citation>
    <scope>NUCLEOTIDE SEQUENCE [LARGE SCALE GENOMIC DNA]</scope>
    <source>
        <strain evidence="2 3">MYP11</strain>
    </source>
</reference>
<feature type="domain" description="VOC" evidence="1">
    <location>
        <begin position="16"/>
        <end position="138"/>
    </location>
</feature>
<dbReference type="InterPro" id="IPR004360">
    <property type="entry name" value="Glyas_Fos-R_dOase_dom"/>
</dbReference>
<accession>A0A4S4N6R7</accession>
<organism evidence="2 3">
    <name type="scientific">Aliishimia ponticola</name>
    <dbReference type="NCBI Taxonomy" id="2499833"/>
    <lineage>
        <taxon>Bacteria</taxon>
        <taxon>Pseudomonadati</taxon>
        <taxon>Pseudomonadota</taxon>
        <taxon>Alphaproteobacteria</taxon>
        <taxon>Rhodobacterales</taxon>
        <taxon>Paracoccaceae</taxon>
        <taxon>Aliishimia</taxon>
    </lineage>
</organism>
<dbReference type="SUPFAM" id="SSF54593">
    <property type="entry name" value="Glyoxalase/Bleomycin resistance protein/Dihydroxybiphenyl dioxygenase"/>
    <property type="match status" value="1"/>
</dbReference>
<evidence type="ECO:0000313" key="2">
    <source>
        <dbReference type="EMBL" id="THH34749.1"/>
    </source>
</evidence>
<dbReference type="InterPro" id="IPR037523">
    <property type="entry name" value="VOC_core"/>
</dbReference>
<keyword evidence="3" id="KW-1185">Reference proteome</keyword>
<dbReference type="Pfam" id="PF00903">
    <property type="entry name" value="Glyoxalase"/>
    <property type="match status" value="1"/>
</dbReference>
<dbReference type="InterPro" id="IPR029068">
    <property type="entry name" value="Glyas_Bleomycin-R_OHBP_Dase"/>
</dbReference>
<gene>
    <name evidence="2" type="ORF">E4Z66_17425</name>
</gene>
<dbReference type="AlphaFoldDB" id="A0A4S4N6R7"/>
<comment type="caution">
    <text evidence="2">The sequence shown here is derived from an EMBL/GenBank/DDBJ whole genome shotgun (WGS) entry which is preliminary data.</text>
</comment>
<protein>
    <submittedName>
        <fullName evidence="2">Glyoxalase</fullName>
    </submittedName>
</protein>
<dbReference type="Proteomes" id="UP000306602">
    <property type="component" value="Unassembled WGS sequence"/>
</dbReference>
<dbReference type="EMBL" id="SRKY01000005">
    <property type="protein sequence ID" value="THH34749.1"/>
    <property type="molecule type" value="Genomic_DNA"/>
</dbReference>
<sequence length="151" mass="16408">MDFETVSAEAFGASLRGLGLNLLVRDVLGTCKLLETVFDMQAHRKSADFAIVTYGSQVFQLHSDGTYASNPLLGLLPETPPRGAGIEIRLYDTDPDKAVKRAEQAGATILQAPTDKPHGLREAYILDHDGYAWVPSRPLHDTADGEVQNSD</sequence>
<dbReference type="RefSeq" id="WP_136464336.1">
    <property type="nucleotide sequence ID" value="NZ_SRKY01000005.1"/>
</dbReference>
<dbReference type="OrthoDB" id="7346917at2"/>
<dbReference type="Gene3D" id="3.10.180.10">
    <property type="entry name" value="2,3-Dihydroxybiphenyl 1,2-Dioxygenase, domain 1"/>
    <property type="match status" value="1"/>
</dbReference>
<evidence type="ECO:0000259" key="1">
    <source>
        <dbReference type="PROSITE" id="PS51819"/>
    </source>
</evidence>
<proteinExistence type="predicted"/>
<name>A0A4S4N6R7_9RHOB</name>
<evidence type="ECO:0000313" key="3">
    <source>
        <dbReference type="Proteomes" id="UP000306602"/>
    </source>
</evidence>